<dbReference type="Pfam" id="PF24137">
    <property type="entry name" value="DA_N"/>
    <property type="match status" value="1"/>
</dbReference>
<sequence length="443" mass="49529">MHVSWTFLSVFKFLPLAVGTSDLSQQLLTNNLFSGQWQHQFSDPDREDSSCVISHLSAFDQVEGPITPSLSATEHPEIPKLAAINSTTWDQWEFDGVAASGKGSFMMGFCRDPSFPFFGQGNLRIELYVTLEDGTRIEEMQYTQQSTIISCADSVRGLWNSSDHLYGFKVSKDLRSAKLWWESRRGKGVITLDSLTPPVLANGALWPPKEGTQDQQHAAVRLGPGFYFNQPISGGRMVAQVQMGGKSMRIAGHGAHTRIWAEDGWLNICHGWHVVRGYLGPYTVSYFQLYSKLDNWVSYLSAQLFKDGQLLVATQVGDISRTADHVLFRPDFTGNVSGRLADSSTGRVLEFVSATTGKTWRFHHGHETKMFEMGFSGGKGGTGFVTNVQGGELGTDERYQGKGFSEQVLLPERVEKWQIWLIYSFSTLGRWKNVVTNFVSFIF</sequence>
<dbReference type="InterPro" id="IPR056402">
    <property type="entry name" value="DA_N"/>
</dbReference>
<dbReference type="Proteomes" id="UP001278766">
    <property type="component" value="Unassembled WGS sequence"/>
</dbReference>
<keyword evidence="3" id="KW-0732">Signal</keyword>
<gene>
    <name evidence="6" type="ORF">B0H64DRAFT_320380</name>
</gene>
<evidence type="ECO:0000313" key="7">
    <source>
        <dbReference type="Proteomes" id="UP001278766"/>
    </source>
</evidence>
<dbReference type="Pfam" id="PF22903">
    <property type="entry name" value="DA_C"/>
    <property type="match status" value="1"/>
</dbReference>
<dbReference type="GeneID" id="87837410"/>
<dbReference type="EMBL" id="JAUEPN010000003">
    <property type="protein sequence ID" value="KAK3296588.1"/>
    <property type="molecule type" value="Genomic_DNA"/>
</dbReference>
<dbReference type="AlphaFoldDB" id="A0AAE0HHB9"/>
<accession>A0AAE0HHB9</accession>
<reference evidence="6" key="1">
    <citation type="journal article" date="2023" name="Mol. Phylogenet. Evol.">
        <title>Genome-scale phylogeny and comparative genomics of the fungal order Sordariales.</title>
        <authorList>
            <person name="Hensen N."/>
            <person name="Bonometti L."/>
            <person name="Westerberg I."/>
            <person name="Brannstrom I.O."/>
            <person name="Guillou S."/>
            <person name="Cros-Aarteil S."/>
            <person name="Calhoun S."/>
            <person name="Haridas S."/>
            <person name="Kuo A."/>
            <person name="Mondo S."/>
            <person name="Pangilinan J."/>
            <person name="Riley R."/>
            <person name="LaButti K."/>
            <person name="Andreopoulos B."/>
            <person name="Lipzen A."/>
            <person name="Chen C."/>
            <person name="Yan M."/>
            <person name="Daum C."/>
            <person name="Ng V."/>
            <person name="Clum A."/>
            <person name="Steindorff A."/>
            <person name="Ohm R.A."/>
            <person name="Martin F."/>
            <person name="Silar P."/>
            <person name="Natvig D.O."/>
            <person name="Lalanne C."/>
            <person name="Gautier V."/>
            <person name="Ament-Velasquez S.L."/>
            <person name="Kruys A."/>
            <person name="Hutchinson M.I."/>
            <person name="Powell A.J."/>
            <person name="Barry K."/>
            <person name="Miller A.N."/>
            <person name="Grigoriev I.V."/>
            <person name="Debuchy R."/>
            <person name="Gladieux P."/>
            <person name="Hiltunen Thoren M."/>
            <person name="Johannesson H."/>
        </authorList>
    </citation>
    <scope>NUCLEOTIDE SEQUENCE</scope>
    <source>
        <strain evidence="6">CBS 168.71</strain>
    </source>
</reference>
<evidence type="ECO:0000259" key="4">
    <source>
        <dbReference type="Pfam" id="PF22903"/>
    </source>
</evidence>
<reference evidence="6" key="2">
    <citation type="submission" date="2023-06" db="EMBL/GenBank/DDBJ databases">
        <authorList>
            <consortium name="Lawrence Berkeley National Laboratory"/>
            <person name="Haridas S."/>
            <person name="Hensen N."/>
            <person name="Bonometti L."/>
            <person name="Westerberg I."/>
            <person name="Brannstrom I.O."/>
            <person name="Guillou S."/>
            <person name="Cros-Aarteil S."/>
            <person name="Calhoun S."/>
            <person name="Kuo A."/>
            <person name="Mondo S."/>
            <person name="Pangilinan J."/>
            <person name="Riley R."/>
            <person name="Labutti K."/>
            <person name="Andreopoulos B."/>
            <person name="Lipzen A."/>
            <person name="Chen C."/>
            <person name="Yanf M."/>
            <person name="Daum C."/>
            <person name="Ng V."/>
            <person name="Clum A."/>
            <person name="Steindorff A."/>
            <person name="Ohm R."/>
            <person name="Martin F."/>
            <person name="Silar P."/>
            <person name="Natvig D."/>
            <person name="Lalanne C."/>
            <person name="Gautier V."/>
            <person name="Ament-Velasquez S.L."/>
            <person name="Kruys A."/>
            <person name="Hutchinson M.I."/>
            <person name="Powell A.J."/>
            <person name="Barry K."/>
            <person name="Miller A.N."/>
            <person name="Grigoriev I.V."/>
            <person name="Debuchy R."/>
            <person name="Gladieux P."/>
            <person name="Thoren M.H."/>
            <person name="Johannesson H."/>
        </authorList>
    </citation>
    <scope>NUCLEOTIDE SEQUENCE</scope>
    <source>
        <strain evidence="6">CBS 168.71</strain>
    </source>
</reference>
<evidence type="ECO:0000256" key="2">
    <source>
        <dbReference type="ARBA" id="ARBA00046325"/>
    </source>
</evidence>
<protein>
    <submittedName>
        <fullName evidence="6">Uncharacterized protein</fullName>
    </submittedName>
</protein>
<feature type="domain" description="Diels-Alderase N-terminal" evidence="5">
    <location>
        <begin position="78"/>
        <end position="260"/>
    </location>
</feature>
<proteinExistence type="inferred from homology"/>
<dbReference type="InterPro" id="IPR054499">
    <property type="entry name" value="DA_C"/>
</dbReference>
<dbReference type="GO" id="GO:0016853">
    <property type="term" value="F:isomerase activity"/>
    <property type="evidence" value="ECO:0007669"/>
    <property type="project" value="UniProtKB-KW"/>
</dbReference>
<evidence type="ECO:0000313" key="6">
    <source>
        <dbReference type="EMBL" id="KAK3296588.1"/>
    </source>
</evidence>
<evidence type="ECO:0000256" key="3">
    <source>
        <dbReference type="SAM" id="SignalP"/>
    </source>
</evidence>
<feature type="domain" description="Diels-Alderase C-terminal" evidence="4">
    <location>
        <begin position="264"/>
        <end position="409"/>
    </location>
</feature>
<evidence type="ECO:0000256" key="1">
    <source>
        <dbReference type="ARBA" id="ARBA00023235"/>
    </source>
</evidence>
<keyword evidence="7" id="KW-1185">Reference proteome</keyword>
<comment type="caution">
    <text evidence="6">The sequence shown here is derived from an EMBL/GenBank/DDBJ whole genome shotgun (WGS) entry which is preliminary data.</text>
</comment>
<evidence type="ECO:0000259" key="5">
    <source>
        <dbReference type="Pfam" id="PF24137"/>
    </source>
</evidence>
<organism evidence="6 7">
    <name type="scientific">Chaetomium fimeti</name>
    <dbReference type="NCBI Taxonomy" id="1854472"/>
    <lineage>
        <taxon>Eukaryota</taxon>
        <taxon>Fungi</taxon>
        <taxon>Dikarya</taxon>
        <taxon>Ascomycota</taxon>
        <taxon>Pezizomycotina</taxon>
        <taxon>Sordariomycetes</taxon>
        <taxon>Sordariomycetidae</taxon>
        <taxon>Sordariales</taxon>
        <taxon>Chaetomiaceae</taxon>
        <taxon>Chaetomium</taxon>
    </lineage>
</organism>
<feature type="chain" id="PRO_5042074689" evidence="3">
    <location>
        <begin position="20"/>
        <end position="443"/>
    </location>
</feature>
<feature type="signal peptide" evidence="3">
    <location>
        <begin position="1"/>
        <end position="19"/>
    </location>
</feature>
<comment type="similarity">
    <text evidence="2">Belongs to the Diels-Alderase family.</text>
</comment>
<name>A0AAE0HHB9_9PEZI</name>
<keyword evidence="1" id="KW-0413">Isomerase</keyword>
<dbReference type="RefSeq" id="XP_062660102.1">
    <property type="nucleotide sequence ID" value="XM_062800462.1"/>
</dbReference>